<dbReference type="EMBL" id="QKWW01000006">
    <property type="protein sequence ID" value="PZT57464.1"/>
    <property type="molecule type" value="Genomic_DNA"/>
</dbReference>
<evidence type="ECO:0000313" key="2">
    <source>
        <dbReference type="Proteomes" id="UP000249204"/>
    </source>
</evidence>
<name>A0A2W6NNQ1_9BACL</name>
<protein>
    <submittedName>
        <fullName evidence="1">Uncharacterized protein</fullName>
    </submittedName>
</protein>
<dbReference type="Proteomes" id="UP000249204">
    <property type="component" value="Unassembled WGS sequence"/>
</dbReference>
<reference evidence="1 2" key="1">
    <citation type="submission" date="2018-06" db="EMBL/GenBank/DDBJ databases">
        <title>Isolation of heavy metals resistant Paenibacillus silvae NC2 from Gold-Copper mine in ZiJin, China.</title>
        <authorList>
            <person name="Xu J."/>
            <person name="Mazhar H.S."/>
            <person name="Rensing C."/>
        </authorList>
    </citation>
    <scope>NUCLEOTIDE SEQUENCE [LARGE SCALE GENOMIC DNA]</scope>
    <source>
        <strain evidence="1 2">NC2</strain>
    </source>
</reference>
<gene>
    <name evidence="1" type="ORF">DN757_02065</name>
</gene>
<proteinExistence type="predicted"/>
<comment type="caution">
    <text evidence="1">The sequence shown here is derived from an EMBL/GenBank/DDBJ whole genome shotgun (WGS) entry which is preliminary data.</text>
</comment>
<evidence type="ECO:0000313" key="1">
    <source>
        <dbReference type="EMBL" id="PZT57464.1"/>
    </source>
</evidence>
<dbReference type="AlphaFoldDB" id="A0A2W6NNQ1"/>
<organism evidence="1 2">
    <name type="scientific">Paenibacillus silvae</name>
    <dbReference type="NCBI Taxonomy" id="1325358"/>
    <lineage>
        <taxon>Bacteria</taxon>
        <taxon>Bacillati</taxon>
        <taxon>Bacillota</taxon>
        <taxon>Bacilli</taxon>
        <taxon>Bacillales</taxon>
        <taxon>Paenibacillaceae</taxon>
        <taxon>Paenibacillus</taxon>
    </lineage>
</organism>
<dbReference type="RefSeq" id="WP_111268615.1">
    <property type="nucleotide sequence ID" value="NZ_QKWW01000006.1"/>
</dbReference>
<sequence length="96" mass="11373">MDFVSDVIHKNSKTWTNIKFGILTIIPGVHRRIRINFDANNDDGDFVVSFIKFLSYYKNQNKEPHEVVDIINEQVKKRKLLLDTAPKMVYKYWDKA</sequence>
<accession>A0A2W6NNQ1</accession>